<evidence type="ECO:0000313" key="2">
    <source>
        <dbReference type="EMBL" id="KZA16212.1"/>
    </source>
</evidence>
<evidence type="ECO:0000313" key="4">
    <source>
        <dbReference type="Proteomes" id="UP000076296"/>
    </source>
</evidence>
<evidence type="ECO:0000313" key="5">
    <source>
        <dbReference type="Proteomes" id="UP000315888"/>
    </source>
</evidence>
<organism evidence="2 4">
    <name type="scientific">Acinetobacter baumannii</name>
    <dbReference type="NCBI Taxonomy" id="470"/>
    <lineage>
        <taxon>Bacteria</taxon>
        <taxon>Pseudomonadati</taxon>
        <taxon>Pseudomonadota</taxon>
        <taxon>Gammaproteobacteria</taxon>
        <taxon>Moraxellales</taxon>
        <taxon>Moraxellaceae</taxon>
        <taxon>Acinetobacter</taxon>
        <taxon>Acinetobacter calcoaceticus/baumannii complex</taxon>
    </lineage>
</organism>
<keyword evidence="1" id="KW-1133">Transmembrane helix</keyword>
<feature type="transmembrane region" description="Helical" evidence="1">
    <location>
        <begin position="12"/>
        <end position="32"/>
    </location>
</feature>
<protein>
    <submittedName>
        <fullName evidence="2">Uncharacterized protein</fullName>
    </submittedName>
</protein>
<gene>
    <name evidence="3" type="ORF">FJU42_08930</name>
    <name evidence="2" type="ORF">LV35_02275</name>
</gene>
<keyword evidence="1" id="KW-0812">Transmembrane</keyword>
<proteinExistence type="predicted"/>
<accession>A0A0M3FPL2</accession>
<reference evidence="3 5" key="2">
    <citation type="submission" date="2019-06" db="EMBL/GenBank/DDBJ databases">
        <title>A Diverse Panel of Clinical Acinetobacter baumannii for Research Use.</title>
        <authorList>
            <person name="Mcgann P."/>
            <person name="Snesrud E."/>
            <person name="Galac M.R."/>
        </authorList>
    </citation>
    <scope>NUCLEOTIDE SEQUENCE [LARGE SCALE GENOMIC DNA]</scope>
    <source>
        <strain evidence="3 5">MRSN14237</strain>
    </source>
</reference>
<sequence length="82" mass="9562">MKINTERLKRRWRWYVAYIVIFILSFALFYAYDHAQDEQTEQMLEAARSHSVSPDNTVVTSINAGDEAPAFDQADLNLENHK</sequence>
<dbReference type="EMBL" id="VHGY01000023">
    <property type="protein sequence ID" value="TPU64843.1"/>
    <property type="molecule type" value="Genomic_DNA"/>
</dbReference>
<dbReference type="EMBL" id="LRDT01000030">
    <property type="protein sequence ID" value="KZA16212.1"/>
    <property type="molecule type" value="Genomic_DNA"/>
</dbReference>
<dbReference type="Proteomes" id="UP000315888">
    <property type="component" value="Unassembled WGS sequence"/>
</dbReference>
<comment type="caution">
    <text evidence="2">The sequence shown here is derived from an EMBL/GenBank/DDBJ whole genome shotgun (WGS) entry which is preliminary data.</text>
</comment>
<keyword evidence="1" id="KW-0472">Membrane</keyword>
<evidence type="ECO:0000256" key="1">
    <source>
        <dbReference type="SAM" id="Phobius"/>
    </source>
</evidence>
<evidence type="ECO:0000313" key="3">
    <source>
        <dbReference type="EMBL" id="TPU64843.1"/>
    </source>
</evidence>
<dbReference type="Proteomes" id="UP000076296">
    <property type="component" value="Unassembled WGS sequence"/>
</dbReference>
<name>A0A0M3FPL2_ACIBA</name>
<dbReference type="AlphaFoldDB" id="A0A0M3FPL2"/>
<reference evidence="2 4" key="1">
    <citation type="submission" date="2016-01" db="EMBL/GenBank/DDBJ databases">
        <title>Draft sequences of Acinetobacter baumannii isolates from wounded military personnel.</title>
        <authorList>
            <person name="Arivett B.A."/>
            <person name="Fiester S.E."/>
            <person name="Ream D.C."/>
            <person name="Actis L.A."/>
        </authorList>
    </citation>
    <scope>NUCLEOTIDE SEQUENCE [LARGE SCALE GENOMIC DNA]</scope>
    <source>
        <strain evidence="2 4">AB2828</strain>
    </source>
</reference>
<dbReference type="RefSeq" id="WP_000700887.1">
    <property type="nucleotide sequence ID" value="NZ_BHFY01000021.1"/>
</dbReference>